<evidence type="ECO:0000256" key="1">
    <source>
        <dbReference type="SAM" id="MobiDB-lite"/>
    </source>
</evidence>
<dbReference type="EMBL" id="HBEG01040822">
    <property type="protein sequence ID" value="CAD8380746.1"/>
    <property type="molecule type" value="Transcribed_RNA"/>
</dbReference>
<feature type="transmembrane region" description="Helical" evidence="2">
    <location>
        <begin position="71"/>
        <end position="99"/>
    </location>
</feature>
<reference evidence="4" key="1">
    <citation type="submission" date="2021-01" db="EMBL/GenBank/DDBJ databases">
        <authorList>
            <person name="Corre E."/>
            <person name="Pelletier E."/>
            <person name="Niang G."/>
            <person name="Scheremetjew M."/>
            <person name="Finn R."/>
            <person name="Kale V."/>
            <person name="Holt S."/>
            <person name="Cochrane G."/>
            <person name="Meng A."/>
            <person name="Brown T."/>
            <person name="Cohen L."/>
        </authorList>
    </citation>
    <scope>NUCLEOTIDE SEQUENCE</scope>
    <source>
        <strain evidence="4">Pbaha01</strain>
    </source>
</reference>
<feature type="transmembrane region" description="Helical" evidence="2">
    <location>
        <begin position="158"/>
        <end position="179"/>
    </location>
</feature>
<proteinExistence type="predicted"/>
<dbReference type="PANTHER" id="PTHR34730:SF1">
    <property type="entry name" value="PARAQUAT-INDUCIBLE PROTEIN A"/>
    <property type="match status" value="1"/>
</dbReference>
<protein>
    <submittedName>
        <fullName evidence="4">Uncharacterized protein</fullName>
    </submittedName>
</protein>
<dbReference type="InterPro" id="IPR007498">
    <property type="entry name" value="PqiA-like"/>
</dbReference>
<feature type="transmembrane region" description="Helical" evidence="2">
    <location>
        <begin position="294"/>
        <end position="319"/>
    </location>
</feature>
<accession>A0A7S0B282</accession>
<feature type="region of interest" description="Disordered" evidence="1">
    <location>
        <begin position="190"/>
        <end position="220"/>
    </location>
</feature>
<dbReference type="Pfam" id="PF04403">
    <property type="entry name" value="PqiA"/>
    <property type="match status" value="1"/>
</dbReference>
<feature type="transmembrane region" description="Helical" evidence="2">
    <location>
        <begin position="340"/>
        <end position="359"/>
    </location>
</feature>
<keyword evidence="3" id="KW-0732">Signal</keyword>
<name>A0A7S0B282_9DINO</name>
<feature type="transmembrane region" description="Helical" evidence="2">
    <location>
        <begin position="230"/>
        <end position="252"/>
    </location>
</feature>
<evidence type="ECO:0000256" key="2">
    <source>
        <dbReference type="SAM" id="Phobius"/>
    </source>
</evidence>
<keyword evidence="2" id="KW-0812">Transmembrane</keyword>
<sequence>MIGPKRAVPTRLRLGLPLLAGANAGLLVAAHLCKGASTQVDGSAPFNLLEPHAASDDNLISAIRRLAEAHVWFMVFIVAFLSGLWPYLKLLATVGVVALTDMGRLSKGGSYNWLCALETLGKYSFADVILICFNAVIFDVSTGGPYRILLFGQLELQIYMHLKFGSVALILGVTFSALLTHWAACELSPAAAPSPEQEGGAGASEESPLLPDKDDTGELQQEGWRWTGPATLVVACAAAAFLSIGAFMPMVFIERSGFLGKLIRPESNRNLELSILALTGDMIASAKRRNEGTVFFFAVLFVVLTLVAPLLELVAVAACGVGSAWPRSPWRRWARQAAEWFHSFGCAEVLLLVCLATLFEIQTVVYFNIGEECEPFEAIMDNKALLSIAGLGFAASKECFVLTPHLRPGWYVLLTAVLLRTVAWRLLLSNPRLPAPHSKA</sequence>
<dbReference type="PANTHER" id="PTHR34730">
    <property type="entry name" value="UNNAMED PRODUCT"/>
    <property type="match status" value="1"/>
</dbReference>
<organism evidence="4">
    <name type="scientific">Pyrodinium bahamense</name>
    <dbReference type="NCBI Taxonomy" id="73915"/>
    <lineage>
        <taxon>Eukaryota</taxon>
        <taxon>Sar</taxon>
        <taxon>Alveolata</taxon>
        <taxon>Dinophyceae</taxon>
        <taxon>Gonyaulacales</taxon>
        <taxon>Pyrocystaceae</taxon>
        <taxon>Pyrodinium</taxon>
    </lineage>
</organism>
<keyword evidence="2" id="KW-1133">Transmembrane helix</keyword>
<feature type="chain" id="PRO_5030906779" evidence="3">
    <location>
        <begin position="36"/>
        <end position="440"/>
    </location>
</feature>
<keyword evidence="2" id="KW-0472">Membrane</keyword>
<feature type="signal peptide" evidence="3">
    <location>
        <begin position="1"/>
        <end position="35"/>
    </location>
</feature>
<dbReference type="AlphaFoldDB" id="A0A7S0B282"/>
<evidence type="ECO:0000313" key="4">
    <source>
        <dbReference type="EMBL" id="CAD8380746.1"/>
    </source>
</evidence>
<evidence type="ECO:0000256" key="3">
    <source>
        <dbReference type="SAM" id="SignalP"/>
    </source>
</evidence>
<gene>
    <name evidence="4" type="ORF">PBAH0796_LOCUS24960</name>
</gene>